<comment type="caution">
    <text evidence="1">The sequence shown here is derived from an EMBL/GenBank/DDBJ whole genome shotgun (WGS) entry which is preliminary data.</text>
</comment>
<proteinExistence type="predicted"/>
<organism evidence="1 2">
    <name type="scientific">Zarea fungicola</name>
    <dbReference type="NCBI Taxonomy" id="93591"/>
    <lineage>
        <taxon>Eukaryota</taxon>
        <taxon>Fungi</taxon>
        <taxon>Dikarya</taxon>
        <taxon>Ascomycota</taxon>
        <taxon>Pezizomycotina</taxon>
        <taxon>Sordariomycetes</taxon>
        <taxon>Hypocreomycetidae</taxon>
        <taxon>Hypocreales</taxon>
        <taxon>Cordycipitaceae</taxon>
        <taxon>Zarea</taxon>
    </lineage>
</organism>
<name>A0ACC1NVG3_9HYPO</name>
<protein>
    <submittedName>
        <fullName evidence="1">Uncharacterized protein</fullName>
    </submittedName>
</protein>
<reference evidence="1" key="1">
    <citation type="submission" date="2022-08" db="EMBL/GenBank/DDBJ databases">
        <title>Genome Sequence of Lecanicillium fungicola.</title>
        <authorList>
            <person name="Buettner E."/>
        </authorList>
    </citation>
    <scope>NUCLEOTIDE SEQUENCE</scope>
    <source>
        <strain evidence="1">Babe33</strain>
    </source>
</reference>
<dbReference type="EMBL" id="JANJQO010000051">
    <property type="protein sequence ID" value="KAJ2982930.1"/>
    <property type="molecule type" value="Genomic_DNA"/>
</dbReference>
<evidence type="ECO:0000313" key="2">
    <source>
        <dbReference type="Proteomes" id="UP001143910"/>
    </source>
</evidence>
<accession>A0ACC1NVG3</accession>
<keyword evidence="2" id="KW-1185">Reference proteome</keyword>
<evidence type="ECO:0000313" key="1">
    <source>
        <dbReference type="EMBL" id="KAJ2982930.1"/>
    </source>
</evidence>
<gene>
    <name evidence="1" type="ORF">NQ176_g1061</name>
</gene>
<dbReference type="Proteomes" id="UP001143910">
    <property type="component" value="Unassembled WGS sequence"/>
</dbReference>
<sequence>MDSQNKQNSIAAAVPAQTSQPNSTAPSEVLKSFEGFLSFILAISIFGASTFATIVSEIAEPNHSIARPHLTTGTIRALLGVAWLLFVLALGVVALSMSLLAYQREHPAARFDGPWKGTWERLGIFAASLIQLLVIAAFVLLSIVLVAYTRTVGWVAVAMTSIAAAFTLVSLMVQWL</sequence>